<dbReference type="SUPFAM" id="SSF52540">
    <property type="entry name" value="P-loop containing nucleoside triphosphate hydrolases"/>
    <property type="match status" value="1"/>
</dbReference>
<comment type="similarity">
    <text evidence="1">Belongs to the SMC family. SbcC subfamily.</text>
</comment>
<accession>A0A6C0QX87</accession>
<dbReference type="EMBL" id="CP019717">
    <property type="protein sequence ID" value="QHZ53322.1"/>
    <property type="molecule type" value="Genomic_DNA"/>
</dbReference>
<dbReference type="Proteomes" id="UP000464330">
    <property type="component" value="Chromosome"/>
</dbReference>
<gene>
    <name evidence="5" type="ORF">ERICV_04267</name>
</gene>
<name>A0A6C0QX87_9BACL</name>
<dbReference type="PANTHER" id="PTHR32114">
    <property type="entry name" value="ABC TRANSPORTER ABCH.3"/>
    <property type="match status" value="1"/>
</dbReference>
<organism evidence="5 6">
    <name type="scientific">Paenibacillus larvae subsp. larvae</name>
    <dbReference type="NCBI Taxonomy" id="147375"/>
    <lineage>
        <taxon>Bacteria</taxon>
        <taxon>Bacillati</taxon>
        <taxon>Bacillota</taxon>
        <taxon>Bacilli</taxon>
        <taxon>Bacillales</taxon>
        <taxon>Paenibacillaceae</taxon>
        <taxon>Paenibacillus</taxon>
    </lineage>
</organism>
<evidence type="ECO:0000256" key="2">
    <source>
        <dbReference type="ARBA" id="ARBA00011322"/>
    </source>
</evidence>
<keyword evidence="5" id="KW-0067">ATP-binding</keyword>
<keyword evidence="5" id="KW-0547">Nucleotide-binding</keyword>
<protein>
    <recommendedName>
        <fullName evidence="3">Nuclease SbcCD subunit C</fullName>
    </recommendedName>
</protein>
<proteinExistence type="inferred from homology"/>
<feature type="coiled-coil region" evidence="4">
    <location>
        <begin position="606"/>
        <end position="640"/>
    </location>
</feature>
<dbReference type="Gene3D" id="3.40.50.300">
    <property type="entry name" value="P-loop containing nucleotide triphosphate hydrolases"/>
    <property type="match status" value="2"/>
</dbReference>
<comment type="subunit">
    <text evidence="2">Heterodimer of SbcC and SbcD.</text>
</comment>
<dbReference type="InterPro" id="IPR027417">
    <property type="entry name" value="P-loop_NTPase"/>
</dbReference>
<dbReference type="AlphaFoldDB" id="A0A6C0QX87"/>
<evidence type="ECO:0000256" key="4">
    <source>
        <dbReference type="SAM" id="Coils"/>
    </source>
</evidence>
<evidence type="ECO:0000313" key="5">
    <source>
        <dbReference type="EMBL" id="QHZ53322.1"/>
    </source>
</evidence>
<reference evidence="5 6" key="1">
    <citation type="journal article" date="2020" name="Int. J. Med. Microbiol.">
        <title>Discovery of Paenibacillus larvae ERIC V: Phenotypic and genomic comparison to genotypes ERIC I-IV reveal different inventories of virulence factors which correlate with epidemiological prevalences of American Foulbrood.</title>
        <authorList>
            <person name="Beims H."/>
            <person name="Bunk B."/>
            <person name="Erler S."/>
            <person name="Mohr K.I."/>
            <person name="Sproer C."/>
            <person name="Pradella S."/>
            <person name="Gunther G."/>
            <person name="Rohde M."/>
            <person name="von der Ohe W."/>
            <person name="Steinert M."/>
        </authorList>
    </citation>
    <scope>NUCLEOTIDE SEQUENCE [LARGE SCALE GENOMIC DNA]</scope>
    <source>
        <strain evidence="5">Eric_V</strain>
    </source>
</reference>
<dbReference type="GO" id="GO:0005524">
    <property type="term" value="F:ATP binding"/>
    <property type="evidence" value="ECO:0007669"/>
    <property type="project" value="UniProtKB-KW"/>
</dbReference>
<evidence type="ECO:0000313" key="6">
    <source>
        <dbReference type="Proteomes" id="UP000464330"/>
    </source>
</evidence>
<sequence length="1072" mass="126511">MIPRKMWFSGIRDYEGTKMDLSYQQEHVLITGPNGSGKSTITYCMGAVLYSSKVDIEGLRSRNLAPDEIWKAQIRLLFKNEGYARIDAPDYVEFSLSILQEPGQPVKKEFIISTGDDPEEWEEKIRYTSGDRQYNFSAYKKDLQYKYKIDPDMFYLIWYQQEVNQFAVMHPEERFRIFAEMHGIDQVQRNWEESMEKLKETQETLRVAESNVANKKQWLQIKKSELDRYEDNQQRLLEGGKWYAHSLLQLEAYYKREQEQLNSQIEQLELEKEQQQEHIGEMKGREAEVNVKMTALQKEIDQLKAELSQCDEQLQALDIVIKETKTAITELERELQEVSKEKERITRTEDEVKQQLTDVTLQLNDTLEQDTKLNFEIEKSEVRNQELTGVISRLEALIERDQKEETEHQERLRQFVSSHHVQEELNRLEQSLLIAKDKRHEHLNCVRDLKEELARLEDERDWSRRQMDSLTYFSSRGIRAYALRELVELDGSAQLKSEERFNSIKYTIFFDGHMVAVPNDLYHVPLRKVVPDRSVTELMPLQLRVKEGLDEEVFPHAVKALWWVEQFFKDGDIRIEHGVLVDPMGIRGPQEQSRYILSARALIARKEEVARSIRELSLKLEELDESIRQDTKRMQELNSIIHLVREAEAFMTREHERASRVIKQEEETARREELVEHIRELRKVQKELIEKRLKLERDQGELKGEAEFYVRLGQQKEKYQDLNAKQRYLRSLSGQHEELEHQHENCEDQLDNLEKELRKQQRELQDIQDQQEREERKLRQIHNQLQSRIDSLDTVKGGYVSSIQELEEFKRLAPHIYNEVARGDSLQSVNPSQLSSLSQIRSDLETGKVKFNHARNETGIDPAAPENYKVVEKEYQRHQDEYKRTSVLFEQDQERTGQLKDQLETTINMRVLEIKQRFKSYMGLFQFEGEIEWDQFEDRRGRTHFNLYIKARKEGHRGTLEDVSVKARGGKVGKGVSGGEESLSSLLFALALLQNLQTAPGFIVLDEFDSALDEQRKLKVFDLYGRELERKLIILTPKSHEKSYLDRFSKAYIVHHDPTVPRSKVTGIIKKY</sequence>
<feature type="coiled-coil region" evidence="4">
    <location>
        <begin position="671"/>
        <end position="788"/>
    </location>
</feature>
<keyword evidence="4" id="KW-0175">Coiled coil</keyword>
<evidence type="ECO:0000256" key="1">
    <source>
        <dbReference type="ARBA" id="ARBA00006930"/>
    </source>
</evidence>
<feature type="coiled-coil region" evidence="4">
    <location>
        <begin position="439"/>
        <end position="466"/>
    </location>
</feature>
<feature type="coiled-coil region" evidence="4">
    <location>
        <begin position="247"/>
        <end position="411"/>
    </location>
</feature>
<dbReference type="PANTHER" id="PTHR32114:SF2">
    <property type="entry name" value="ABC TRANSPORTER ABCH.3"/>
    <property type="match status" value="1"/>
</dbReference>
<evidence type="ECO:0000256" key="3">
    <source>
        <dbReference type="ARBA" id="ARBA00013368"/>
    </source>
</evidence>